<proteinExistence type="predicted"/>
<dbReference type="EMBL" id="PNYB01000024">
    <property type="protein sequence ID" value="PMS18628.1"/>
    <property type="molecule type" value="Genomic_DNA"/>
</dbReference>
<dbReference type="AlphaFoldDB" id="A0A2N7VN78"/>
<reference evidence="1 2" key="1">
    <citation type="submission" date="2018-01" db="EMBL/GenBank/DDBJ databases">
        <title>Whole genome analyses suggest that Burkholderia sensu lato contains two further novel genera in the rhizoxinica-symbiotica group Mycetohabitans gen. nov., and Trinickia gen. nov.: implications for the evolution of diazotrophy and nodulation in the Burkholderiaceae.</title>
        <authorList>
            <person name="Estrada-de los Santos P."/>
            <person name="Palmer M."/>
            <person name="Chavez-Ramirez B."/>
            <person name="Beukes C."/>
            <person name="Steenkamp E.T."/>
            <person name="Hirsch A.M."/>
            <person name="Manyaka P."/>
            <person name="Maluk M."/>
            <person name="Lafos M."/>
            <person name="Crook M."/>
            <person name="Gross E."/>
            <person name="Simon M.F."/>
            <person name="Bueno dos Reis Junior F."/>
            <person name="Poole P.S."/>
            <person name="Venter S.N."/>
            <person name="James E.K."/>
        </authorList>
    </citation>
    <scope>NUCLEOTIDE SEQUENCE [LARGE SCALE GENOMIC DNA]</scope>
    <source>
        <strain evidence="1 2">GP25-8</strain>
    </source>
</reference>
<name>A0A2N7VN78_9BURK</name>
<evidence type="ECO:0000313" key="1">
    <source>
        <dbReference type="EMBL" id="PMS18628.1"/>
    </source>
</evidence>
<dbReference type="Gene3D" id="2.30.110.50">
    <property type="match status" value="1"/>
</dbReference>
<feature type="non-terminal residue" evidence="1">
    <location>
        <position position="64"/>
    </location>
</feature>
<comment type="caution">
    <text evidence="1">The sequence shown here is derived from an EMBL/GenBank/DDBJ whole genome shotgun (WGS) entry which is preliminary data.</text>
</comment>
<evidence type="ECO:0000313" key="2">
    <source>
        <dbReference type="Proteomes" id="UP000235347"/>
    </source>
</evidence>
<organism evidence="1 2">
    <name type="scientific">Trinickia soli</name>
    <dbReference type="NCBI Taxonomy" id="380675"/>
    <lineage>
        <taxon>Bacteria</taxon>
        <taxon>Pseudomonadati</taxon>
        <taxon>Pseudomonadota</taxon>
        <taxon>Betaproteobacteria</taxon>
        <taxon>Burkholderiales</taxon>
        <taxon>Burkholderiaceae</taxon>
        <taxon>Trinickia</taxon>
    </lineage>
</organism>
<keyword evidence="2" id="KW-1185">Reference proteome</keyword>
<gene>
    <name evidence="1" type="ORF">C0Z19_22390</name>
</gene>
<dbReference type="RefSeq" id="WP_146012126.1">
    <property type="nucleotide sequence ID" value="NZ_PNYB01000024.1"/>
</dbReference>
<dbReference type="Proteomes" id="UP000235347">
    <property type="component" value="Unassembled WGS sequence"/>
</dbReference>
<accession>A0A2N7VN78</accession>
<sequence>MKLFDPSALLQLQNKRLFSADTPMTGRSELVPLDFHCTEGLSVVFEIDVRFASQDFNIELKQML</sequence>
<protein>
    <submittedName>
        <fullName evidence="1">Uncharacterized protein</fullName>
    </submittedName>
</protein>